<dbReference type="Gene3D" id="3.30.70.270">
    <property type="match status" value="1"/>
</dbReference>
<evidence type="ECO:0000256" key="1">
    <source>
        <dbReference type="SAM" id="Phobius"/>
    </source>
</evidence>
<evidence type="ECO:0000259" key="2">
    <source>
        <dbReference type="PROSITE" id="PS50883"/>
    </source>
</evidence>
<dbReference type="Pfam" id="PF00563">
    <property type="entry name" value="EAL"/>
    <property type="match status" value="1"/>
</dbReference>
<proteinExistence type="predicted"/>
<dbReference type="PANTHER" id="PTHR44757">
    <property type="entry name" value="DIGUANYLATE CYCLASE DGCP"/>
    <property type="match status" value="1"/>
</dbReference>
<dbReference type="CDD" id="cd01949">
    <property type="entry name" value="GGDEF"/>
    <property type="match status" value="1"/>
</dbReference>
<dbReference type="PROSITE" id="PS50883">
    <property type="entry name" value="EAL"/>
    <property type="match status" value="1"/>
</dbReference>
<dbReference type="PANTHER" id="PTHR44757:SF2">
    <property type="entry name" value="BIOFILM ARCHITECTURE MAINTENANCE PROTEIN MBAA"/>
    <property type="match status" value="1"/>
</dbReference>
<protein>
    <submittedName>
        <fullName evidence="4">Bifunctional diguanylate cyclase/phosphodiesterase</fullName>
    </submittedName>
</protein>
<feature type="transmembrane region" description="Helical" evidence="1">
    <location>
        <begin position="48"/>
        <end position="69"/>
    </location>
</feature>
<organism evidence="4 5">
    <name type="scientific">Spongisporangium articulatum</name>
    <dbReference type="NCBI Taxonomy" id="3362603"/>
    <lineage>
        <taxon>Bacteria</taxon>
        <taxon>Bacillati</taxon>
        <taxon>Actinomycetota</taxon>
        <taxon>Actinomycetes</taxon>
        <taxon>Kineosporiales</taxon>
        <taxon>Kineosporiaceae</taxon>
        <taxon>Spongisporangium</taxon>
    </lineage>
</organism>
<evidence type="ECO:0000259" key="3">
    <source>
        <dbReference type="PROSITE" id="PS50887"/>
    </source>
</evidence>
<name>A0ABW8ATT7_9ACTN</name>
<feature type="transmembrane region" description="Helical" evidence="1">
    <location>
        <begin position="76"/>
        <end position="97"/>
    </location>
</feature>
<dbReference type="InterPro" id="IPR029787">
    <property type="entry name" value="Nucleotide_cyclase"/>
</dbReference>
<dbReference type="NCBIfam" id="TIGR00254">
    <property type="entry name" value="GGDEF"/>
    <property type="match status" value="1"/>
</dbReference>
<dbReference type="Pfam" id="PF00990">
    <property type="entry name" value="GGDEF"/>
    <property type="match status" value="1"/>
</dbReference>
<dbReference type="RefSeq" id="WP_398283995.1">
    <property type="nucleotide sequence ID" value="NZ_JBITLV010000007.1"/>
</dbReference>
<keyword evidence="1" id="KW-0472">Membrane</keyword>
<evidence type="ECO:0000313" key="4">
    <source>
        <dbReference type="EMBL" id="MFI7589403.1"/>
    </source>
</evidence>
<dbReference type="SUPFAM" id="SSF141868">
    <property type="entry name" value="EAL domain-like"/>
    <property type="match status" value="1"/>
</dbReference>
<gene>
    <name evidence="4" type="ORF">ACIB24_20255</name>
</gene>
<comment type="caution">
    <text evidence="4">The sequence shown here is derived from an EMBL/GenBank/DDBJ whole genome shotgun (WGS) entry which is preliminary data.</text>
</comment>
<feature type="transmembrane region" description="Helical" evidence="1">
    <location>
        <begin position="126"/>
        <end position="143"/>
    </location>
</feature>
<dbReference type="InterPro" id="IPR001633">
    <property type="entry name" value="EAL_dom"/>
</dbReference>
<evidence type="ECO:0000313" key="5">
    <source>
        <dbReference type="Proteomes" id="UP001612915"/>
    </source>
</evidence>
<accession>A0ABW8ATT7</accession>
<feature type="domain" description="EAL" evidence="2">
    <location>
        <begin position="356"/>
        <end position="613"/>
    </location>
</feature>
<keyword evidence="1" id="KW-1133">Transmembrane helix</keyword>
<keyword evidence="5" id="KW-1185">Reference proteome</keyword>
<dbReference type="InterPro" id="IPR043128">
    <property type="entry name" value="Rev_trsase/Diguanyl_cyclase"/>
</dbReference>
<dbReference type="SUPFAM" id="SSF55073">
    <property type="entry name" value="Nucleotide cyclase"/>
    <property type="match status" value="1"/>
</dbReference>
<dbReference type="InterPro" id="IPR052155">
    <property type="entry name" value="Biofilm_reg_signaling"/>
</dbReference>
<dbReference type="InterPro" id="IPR000160">
    <property type="entry name" value="GGDEF_dom"/>
</dbReference>
<feature type="domain" description="GGDEF" evidence="3">
    <location>
        <begin position="211"/>
        <end position="347"/>
    </location>
</feature>
<dbReference type="SMART" id="SM00267">
    <property type="entry name" value="GGDEF"/>
    <property type="match status" value="1"/>
</dbReference>
<dbReference type="PROSITE" id="PS50887">
    <property type="entry name" value="GGDEF"/>
    <property type="match status" value="1"/>
</dbReference>
<dbReference type="Gene3D" id="3.20.20.450">
    <property type="entry name" value="EAL domain"/>
    <property type="match status" value="1"/>
</dbReference>
<dbReference type="Proteomes" id="UP001612915">
    <property type="component" value="Unassembled WGS sequence"/>
</dbReference>
<dbReference type="SMART" id="SM00052">
    <property type="entry name" value="EAL"/>
    <property type="match status" value="1"/>
</dbReference>
<reference evidence="4 5" key="1">
    <citation type="submission" date="2024-10" db="EMBL/GenBank/DDBJ databases">
        <title>The Natural Products Discovery Center: Release of the First 8490 Sequenced Strains for Exploring Actinobacteria Biosynthetic Diversity.</title>
        <authorList>
            <person name="Kalkreuter E."/>
            <person name="Kautsar S.A."/>
            <person name="Yang D."/>
            <person name="Bader C.D."/>
            <person name="Teijaro C.N."/>
            <person name="Fluegel L."/>
            <person name="Davis C.M."/>
            <person name="Simpson J.R."/>
            <person name="Lauterbach L."/>
            <person name="Steele A.D."/>
            <person name="Gui C."/>
            <person name="Meng S."/>
            <person name="Li G."/>
            <person name="Viehrig K."/>
            <person name="Ye F."/>
            <person name="Su P."/>
            <person name="Kiefer A.F."/>
            <person name="Nichols A."/>
            <person name="Cepeda A.J."/>
            <person name="Yan W."/>
            <person name="Fan B."/>
            <person name="Jiang Y."/>
            <person name="Adhikari A."/>
            <person name="Zheng C.-J."/>
            <person name="Schuster L."/>
            <person name="Cowan T.M."/>
            <person name="Smanski M.J."/>
            <person name="Chevrette M.G."/>
            <person name="De Carvalho L.P.S."/>
            <person name="Shen B."/>
        </authorList>
    </citation>
    <scope>NUCLEOTIDE SEQUENCE [LARGE SCALE GENOMIC DNA]</scope>
    <source>
        <strain evidence="4 5">NPDC049639</strain>
    </source>
</reference>
<feature type="transmembrane region" description="Helical" evidence="1">
    <location>
        <begin position="21"/>
        <end position="42"/>
    </location>
</feature>
<dbReference type="CDD" id="cd01948">
    <property type="entry name" value="EAL"/>
    <property type="match status" value="1"/>
</dbReference>
<keyword evidence="1" id="KW-0812">Transmembrane</keyword>
<dbReference type="InterPro" id="IPR035919">
    <property type="entry name" value="EAL_sf"/>
</dbReference>
<dbReference type="EMBL" id="JBITLV010000007">
    <property type="protein sequence ID" value="MFI7589403.1"/>
    <property type="molecule type" value="Genomic_DNA"/>
</dbReference>
<feature type="transmembrane region" description="Helical" evidence="1">
    <location>
        <begin position="149"/>
        <end position="171"/>
    </location>
</feature>
<sequence length="623" mass="67556">MAAQRPVLDPPLQVVPPRIRMRVFGVLWGAAGLLGLVQIWLGVVDQHVPINIGLGVGAVLWGVLMYSGLFDRSGAWFEHATMAGAVWVITLAFTLTAASHNDVRLYYAWAVAYVALFLGRREVLAHLLHIEVCLAGALWLQPGGFAGRFVVWLDTSALFLVVAVLVVWVAARAEAGLQQLQEQADQDTLTGLPNRRLLMRLLNRSLAEPLTATAVVLLDLDSFKMVNDTHGHDAGDVLLQNVAKRLSSVLQPGEVLARLGGDEFAVVIVERHGRLRLDRRLAQLGDQLGRLWTHALPIAGGLWTSACCGIGIAASSNVTPGDLLRRADVALYEAKAAGRGAIRHYDQSLRDRVERRLQVETALREARRRGDLRVVYQPIVELNTGRLIGAEALCRWFSPALGEITPDEFIPLAEDSGLITELSRFVIAQTLADVGRWRQAGLLPEDFVATLNVSPVLVRPGLADMVAEMVAGAGLPTSTIALELTESVLLADDPDVDTEVLKLRAAGHRLLLDDFGTGYSALSYLTRLPVDVLKLDRSFIPSGVGAGEQDGWAVVTAVLRMAQALGMQVVAEGVEHPEQAERLRRLGCDRGQGWLFGRPADADGFTSLLTMVRRAGTQPSVIA</sequence>